<keyword evidence="1" id="KW-0472">Membrane</keyword>
<dbReference type="AlphaFoldDB" id="A4CIJ5"/>
<proteinExistence type="predicted"/>
<keyword evidence="1" id="KW-1133">Transmembrane helix</keyword>
<evidence type="ECO:0008006" key="4">
    <source>
        <dbReference type="Google" id="ProtNLM"/>
    </source>
</evidence>
<reference evidence="2 3" key="1">
    <citation type="journal article" date="2009" name="J. Bacteriol.">
        <title>Complete genome sequence of Robiginitalea biformata HTCC2501.</title>
        <authorList>
            <person name="Oh H.M."/>
            <person name="Giovannoni S.J."/>
            <person name="Lee K."/>
            <person name="Ferriera S."/>
            <person name="Johnson J."/>
            <person name="Cho J.C."/>
        </authorList>
    </citation>
    <scope>NUCLEOTIDE SEQUENCE [LARGE SCALE GENOMIC DNA]</scope>
    <source>
        <strain evidence="3">ATCC BAA-864 / HTCC2501 / KCTC 12146</strain>
    </source>
</reference>
<evidence type="ECO:0000313" key="2">
    <source>
        <dbReference type="EMBL" id="EAR16753.1"/>
    </source>
</evidence>
<feature type="transmembrane region" description="Helical" evidence="1">
    <location>
        <begin position="164"/>
        <end position="186"/>
    </location>
</feature>
<dbReference type="RefSeq" id="WP_015753509.1">
    <property type="nucleotide sequence ID" value="NC_013222.1"/>
</dbReference>
<keyword evidence="3" id="KW-1185">Reference proteome</keyword>
<sequence>MLQEIPPYKTPAGLLLRRLPALLFLLAGLQVAFAQSLPLVSSEVDTTAIRIGEQIRFTVRVEADTTAQVIFPDGQTFSPLETVEAFKTDTTRRDNRLELLKTYALTQFDSGAYLLPSQRIEIDGKGYFTDSLFVSVATVPVDTLEQNLYDIKPMVEVEGNPWRWIRWLGWTLLVLLLAGGALYWFVFREKPLTEAEQEALLPPYDRALIELERLESTRYLIQDDFKGYYTELTTIVRAYLEEEVHVTALESTTEELITKLELLRDAGQLNLDAETLSRFRRILQTADLVKFAKSKPPLREAEADREQVRDIVVRTHDALPEPTEEELMEQEEYRQEILSQRRRKRLRVGLATAAGILVVGLVSALAYFGPGNVREAVFGTPTKSLLEGEWIASSYGYPPILLETPEVLYRKEVELPAGAKGSIRDMDVFAYDNRRANFSIMASSTLFADPESEPDFEQSIEKVLEQFEASGARNIIMKQESFTTISGVEGVRVYGKGTFDLPDSSGSMEGAYSILVFGGKGFLQQVVMTWEDGDAYSEDIVERIVKTLEVKTTV</sequence>
<organism evidence="2 3">
    <name type="scientific">Robiginitalea biformata (strain ATCC BAA-864 / DSM 15991 / KCTC 12146 / HTCC2501)</name>
    <dbReference type="NCBI Taxonomy" id="313596"/>
    <lineage>
        <taxon>Bacteria</taxon>
        <taxon>Pseudomonadati</taxon>
        <taxon>Bacteroidota</taxon>
        <taxon>Flavobacteriia</taxon>
        <taxon>Flavobacteriales</taxon>
        <taxon>Flavobacteriaceae</taxon>
        <taxon>Robiginitalea</taxon>
    </lineage>
</organism>
<dbReference type="eggNOG" id="COG3088">
    <property type="taxonomic scope" value="Bacteria"/>
</dbReference>
<dbReference type="STRING" id="313596.RB2501_07625"/>
<protein>
    <recommendedName>
        <fullName evidence="4">DUF4381 domain-containing protein</fullName>
    </recommendedName>
</protein>
<accession>A4CIJ5</accession>
<evidence type="ECO:0000313" key="3">
    <source>
        <dbReference type="Proteomes" id="UP000009049"/>
    </source>
</evidence>
<gene>
    <name evidence="2" type="ordered locus">RB2501_07625</name>
</gene>
<dbReference type="EMBL" id="CP001712">
    <property type="protein sequence ID" value="EAR16753.1"/>
    <property type="molecule type" value="Genomic_DNA"/>
</dbReference>
<dbReference type="HOGENOM" id="CLU_542413_0_0_10"/>
<keyword evidence="1" id="KW-0812">Transmembrane</keyword>
<evidence type="ECO:0000256" key="1">
    <source>
        <dbReference type="SAM" id="Phobius"/>
    </source>
</evidence>
<dbReference type="Proteomes" id="UP000009049">
    <property type="component" value="Chromosome"/>
</dbReference>
<feature type="transmembrane region" description="Helical" evidence="1">
    <location>
        <begin position="348"/>
        <end position="368"/>
    </location>
</feature>
<dbReference type="KEGG" id="rbi:RB2501_07625"/>
<name>A4CIJ5_ROBBH</name>